<dbReference type="InterPro" id="IPR015424">
    <property type="entry name" value="PyrdxlP-dep_Trfase"/>
</dbReference>
<dbReference type="InterPro" id="IPR015421">
    <property type="entry name" value="PyrdxlP-dep_Trfase_major"/>
</dbReference>
<dbReference type="EMBL" id="CP019454">
    <property type="protein sequence ID" value="AUW95067.1"/>
    <property type="molecule type" value="Genomic_DNA"/>
</dbReference>
<reference evidence="5 6" key="1">
    <citation type="journal article" date="2019" name="Sci. Rep.">
        <title>Sulfobacillus thermotolerans: new insights into resistance and metabolic capacities of acidophilic chemolithotrophs.</title>
        <authorList>
            <person name="Panyushkina A.E."/>
            <person name="Babenko V.V."/>
            <person name="Nikitina A.S."/>
            <person name="Selezneva O.V."/>
            <person name="Tsaplina I.A."/>
            <person name="Letarova M.A."/>
            <person name="Kostryukova E.S."/>
            <person name="Letarov A.V."/>
        </authorList>
    </citation>
    <scope>NUCLEOTIDE SEQUENCE [LARGE SCALE GENOMIC DNA]</scope>
    <source>
        <strain evidence="5 6">Kr1</strain>
    </source>
</reference>
<dbReference type="Proteomes" id="UP000325292">
    <property type="component" value="Chromosome"/>
</dbReference>
<evidence type="ECO:0000259" key="4">
    <source>
        <dbReference type="Pfam" id="PF00155"/>
    </source>
</evidence>
<sequence>MMKPADRITRLPQQFFAGLVNLAVELKAQGRPVINLGQGNPDQPTPEPIVAALKRAADNPRYQRYIPFTGLPELKQAVARWYARRHGVTLDWKREVAILIGSKIGLQEISLAVLNPGDMALVPDPGYPDYWSGIRLAGGQMIPWPLSPDSWLPDVDFLTDQVRLAFLNYPNNPTGQLASASFLDRVIARAEATHTVIAHDLAYGDIVYDGQQAISLLARLGGKNVGIEFTTVSKSYNMAGFRLGFAAGHPDLIAYLETLQDHLNCSQYGAIQEAAITALDSPPESVAALRDLYQRRRDRFLTALSAAHWNQTPSQGSIFQWLTLPAGTSSVAFAEQLARHTAVIVAPGRGFGERGEGYIRVSLTENEDTLAHAAALLGQFVQRL</sequence>
<dbReference type="CDD" id="cd00609">
    <property type="entry name" value="AAT_like"/>
    <property type="match status" value="1"/>
</dbReference>
<evidence type="ECO:0000313" key="5">
    <source>
        <dbReference type="EMBL" id="AUW95067.1"/>
    </source>
</evidence>
<gene>
    <name evidence="5" type="ORF">BXT84_14820</name>
</gene>
<dbReference type="InterPro" id="IPR004839">
    <property type="entry name" value="Aminotransferase_I/II_large"/>
</dbReference>
<evidence type="ECO:0000313" key="6">
    <source>
        <dbReference type="Proteomes" id="UP000325292"/>
    </source>
</evidence>
<evidence type="ECO:0000256" key="2">
    <source>
        <dbReference type="ARBA" id="ARBA00022576"/>
    </source>
</evidence>
<dbReference type="Gene3D" id="3.40.640.10">
    <property type="entry name" value="Type I PLP-dependent aspartate aminotransferase-like (Major domain)"/>
    <property type="match status" value="1"/>
</dbReference>
<dbReference type="Pfam" id="PF00155">
    <property type="entry name" value="Aminotran_1_2"/>
    <property type="match status" value="1"/>
</dbReference>
<protein>
    <submittedName>
        <fullName evidence="5">LL-diaminopimelate aminotransferase</fullName>
    </submittedName>
</protein>
<keyword evidence="6" id="KW-1185">Reference proteome</keyword>
<dbReference type="PANTHER" id="PTHR42832:SF3">
    <property type="entry name" value="L-GLUTAMINE--4-(METHYLSULFANYL)-2-OXOBUTANOATE AMINOTRANSFERASE"/>
    <property type="match status" value="1"/>
</dbReference>
<evidence type="ECO:0000256" key="3">
    <source>
        <dbReference type="ARBA" id="ARBA00022679"/>
    </source>
</evidence>
<dbReference type="InterPro" id="IPR015422">
    <property type="entry name" value="PyrdxlP-dep_Trfase_small"/>
</dbReference>
<dbReference type="GO" id="GO:0008483">
    <property type="term" value="F:transaminase activity"/>
    <property type="evidence" value="ECO:0007669"/>
    <property type="project" value="UniProtKB-KW"/>
</dbReference>
<dbReference type="Gene3D" id="3.90.1150.10">
    <property type="entry name" value="Aspartate Aminotransferase, domain 1"/>
    <property type="match status" value="1"/>
</dbReference>
<dbReference type="InterPro" id="IPR050881">
    <property type="entry name" value="LL-DAP_aminotransferase"/>
</dbReference>
<comment type="cofactor">
    <cofactor evidence="1">
        <name>pyridoxal 5'-phosphate</name>
        <dbReference type="ChEBI" id="CHEBI:597326"/>
    </cofactor>
</comment>
<dbReference type="SUPFAM" id="SSF53383">
    <property type="entry name" value="PLP-dependent transferases"/>
    <property type="match status" value="1"/>
</dbReference>
<proteinExistence type="predicted"/>
<keyword evidence="3" id="KW-0808">Transferase</keyword>
<accession>A0ABM6RUC5</accession>
<organism evidence="5 6">
    <name type="scientific">Sulfobacillus thermotolerans</name>
    <dbReference type="NCBI Taxonomy" id="338644"/>
    <lineage>
        <taxon>Bacteria</taxon>
        <taxon>Bacillati</taxon>
        <taxon>Bacillota</taxon>
        <taxon>Clostridia</taxon>
        <taxon>Eubacteriales</taxon>
        <taxon>Clostridiales Family XVII. Incertae Sedis</taxon>
        <taxon>Sulfobacillus</taxon>
    </lineage>
</organism>
<feature type="domain" description="Aminotransferase class I/classII large" evidence="4">
    <location>
        <begin position="32"/>
        <end position="375"/>
    </location>
</feature>
<name>A0ABM6RUC5_9FIRM</name>
<evidence type="ECO:0000256" key="1">
    <source>
        <dbReference type="ARBA" id="ARBA00001933"/>
    </source>
</evidence>
<dbReference type="PANTHER" id="PTHR42832">
    <property type="entry name" value="AMINO ACID AMINOTRANSFERASE"/>
    <property type="match status" value="1"/>
</dbReference>
<keyword evidence="2 5" id="KW-0032">Aminotransferase</keyword>